<sequence length="245" mass="27590">MLSLLFVLVIDVGLPLALYYSIRTVLADVYALLISGIPPFLFVIIKFIYKRRVDALGCLVVVAYVVSAAISIATGDARATLLRDSGITATIALLFGLSLLPIRTPWFHVRPLTFLVGQQMYQEAPPFTWTDANGVYHEMDIMEWMWDVIGRPVRLFHRLLSGGWSFFLFAEFAIRVSMILATDLPVDRIYLYGTIITIVVVIFMTSCTIIGAIGLQRYVGRWVKENDYTDRLPEQTQTEDPSSIA</sequence>
<protein>
    <submittedName>
        <fullName evidence="2">Uncharacterized protein</fullName>
    </submittedName>
</protein>
<dbReference type="OrthoDB" id="10043543at2759"/>
<feature type="transmembrane region" description="Helical" evidence="1">
    <location>
        <begin position="56"/>
        <end position="73"/>
    </location>
</feature>
<keyword evidence="1" id="KW-1133">Transmembrane helix</keyword>
<feature type="transmembrane region" description="Helical" evidence="1">
    <location>
        <begin position="189"/>
        <end position="215"/>
    </location>
</feature>
<name>A0A1X2H3T6_SYNRA</name>
<evidence type="ECO:0000256" key="1">
    <source>
        <dbReference type="SAM" id="Phobius"/>
    </source>
</evidence>
<feature type="transmembrane region" description="Helical" evidence="1">
    <location>
        <begin position="85"/>
        <end position="102"/>
    </location>
</feature>
<feature type="transmembrane region" description="Helical" evidence="1">
    <location>
        <begin position="29"/>
        <end position="49"/>
    </location>
</feature>
<dbReference type="NCBIfam" id="NF041646">
    <property type="entry name" value="VC0807_fam"/>
    <property type="match status" value="1"/>
</dbReference>
<evidence type="ECO:0000313" key="2">
    <source>
        <dbReference type="EMBL" id="ORY93065.1"/>
    </source>
</evidence>
<comment type="caution">
    <text evidence="2">The sequence shown here is derived from an EMBL/GenBank/DDBJ whole genome shotgun (WGS) entry which is preliminary data.</text>
</comment>
<dbReference type="OMA" id="HIDILGC"/>
<gene>
    <name evidence="2" type="ORF">BCR43DRAFT_444664</name>
</gene>
<dbReference type="AlphaFoldDB" id="A0A1X2H3T6"/>
<reference evidence="2 3" key="1">
    <citation type="submission" date="2016-07" db="EMBL/GenBank/DDBJ databases">
        <title>Pervasive Adenine N6-methylation of Active Genes in Fungi.</title>
        <authorList>
            <consortium name="DOE Joint Genome Institute"/>
            <person name="Mondo S.J."/>
            <person name="Dannebaum R.O."/>
            <person name="Kuo R.C."/>
            <person name="Labutti K."/>
            <person name="Haridas S."/>
            <person name="Kuo A."/>
            <person name="Salamov A."/>
            <person name="Ahrendt S.R."/>
            <person name="Lipzen A."/>
            <person name="Sullivan W."/>
            <person name="Andreopoulos W.B."/>
            <person name="Clum A."/>
            <person name="Lindquist E."/>
            <person name="Daum C."/>
            <person name="Ramamoorthy G.K."/>
            <person name="Gryganskyi A."/>
            <person name="Culley D."/>
            <person name="Magnuson J.K."/>
            <person name="James T.Y."/>
            <person name="O'Malley M.A."/>
            <person name="Stajich J.E."/>
            <person name="Spatafora J.W."/>
            <person name="Visel A."/>
            <person name="Grigoriev I.V."/>
        </authorList>
    </citation>
    <scope>NUCLEOTIDE SEQUENCE [LARGE SCALE GENOMIC DNA]</scope>
    <source>
        <strain evidence="2 3">NRRL 2496</strain>
    </source>
</reference>
<keyword evidence="3" id="KW-1185">Reference proteome</keyword>
<proteinExistence type="predicted"/>
<evidence type="ECO:0000313" key="3">
    <source>
        <dbReference type="Proteomes" id="UP000242180"/>
    </source>
</evidence>
<keyword evidence="1" id="KW-0472">Membrane</keyword>
<accession>A0A1X2H3T6</accession>
<dbReference type="EMBL" id="MCGN01000009">
    <property type="protein sequence ID" value="ORY93065.1"/>
    <property type="molecule type" value="Genomic_DNA"/>
</dbReference>
<organism evidence="2 3">
    <name type="scientific">Syncephalastrum racemosum</name>
    <name type="common">Filamentous fungus</name>
    <dbReference type="NCBI Taxonomy" id="13706"/>
    <lineage>
        <taxon>Eukaryota</taxon>
        <taxon>Fungi</taxon>
        <taxon>Fungi incertae sedis</taxon>
        <taxon>Mucoromycota</taxon>
        <taxon>Mucoromycotina</taxon>
        <taxon>Mucoromycetes</taxon>
        <taxon>Mucorales</taxon>
        <taxon>Syncephalastraceae</taxon>
        <taxon>Syncephalastrum</taxon>
    </lineage>
</organism>
<dbReference type="InParanoid" id="A0A1X2H3T6"/>
<dbReference type="Proteomes" id="UP000242180">
    <property type="component" value="Unassembled WGS sequence"/>
</dbReference>
<feature type="transmembrane region" description="Helical" evidence="1">
    <location>
        <begin position="155"/>
        <end position="177"/>
    </location>
</feature>
<keyword evidence="1" id="KW-0812">Transmembrane</keyword>